<keyword evidence="1" id="KW-0175">Coiled coil</keyword>
<evidence type="ECO:0000313" key="2">
    <source>
        <dbReference type="EMBL" id="WFD10742.1"/>
    </source>
</evidence>
<dbReference type="EMBL" id="CP120733">
    <property type="protein sequence ID" value="WFD10742.1"/>
    <property type="molecule type" value="Genomic_DNA"/>
</dbReference>
<protein>
    <recommendedName>
        <fullName evidence="4">Phage protein</fullName>
    </recommendedName>
</protein>
<evidence type="ECO:0008006" key="4">
    <source>
        <dbReference type="Google" id="ProtNLM"/>
    </source>
</evidence>
<proteinExistence type="predicted"/>
<reference evidence="2 3" key="1">
    <citation type="submission" date="2023-03" db="EMBL/GenBank/DDBJ databases">
        <title>Complete genome sequence of Tepidibacter sp. SWIR-1, isolated from a deep-sea hydrothermal vent.</title>
        <authorList>
            <person name="Li X."/>
        </authorList>
    </citation>
    <scope>NUCLEOTIDE SEQUENCE [LARGE SCALE GENOMIC DNA]</scope>
    <source>
        <strain evidence="2 3">SWIR-1</strain>
    </source>
</reference>
<evidence type="ECO:0000313" key="3">
    <source>
        <dbReference type="Proteomes" id="UP001222800"/>
    </source>
</evidence>
<accession>A0ABY8ECV3</accession>
<evidence type="ECO:0000256" key="1">
    <source>
        <dbReference type="SAM" id="Coils"/>
    </source>
</evidence>
<gene>
    <name evidence="2" type="ORF">P4S50_01315</name>
</gene>
<feature type="coiled-coil region" evidence="1">
    <location>
        <begin position="104"/>
        <end position="142"/>
    </location>
</feature>
<dbReference type="RefSeq" id="WP_277732709.1">
    <property type="nucleotide sequence ID" value="NZ_CP120733.1"/>
</dbReference>
<sequence length="210" mass="24522">MALTKITITRGLVELKLLDKRINDRITSVNFLGVIQGKKDITTKLLRKEELEKEAKSGLQSIKDLIERRKRIKSLIVASNAETQVTISDKKYTVAEAIERKNSIEYEKELLRELRFQLEKAESEITRQNKKMEETLENLLGQQLMSEKKKTEDAEQFIKSYKELNEYRIFDPISIRKSIKEIDEEIDMFLAEVDFTLSESNATTFIEIDQ</sequence>
<dbReference type="Proteomes" id="UP001222800">
    <property type="component" value="Chromosome"/>
</dbReference>
<name>A0ABY8ECV3_9FIRM</name>
<organism evidence="2 3">
    <name type="scientific">Tepidibacter hydrothermalis</name>
    <dbReference type="NCBI Taxonomy" id="3036126"/>
    <lineage>
        <taxon>Bacteria</taxon>
        <taxon>Bacillati</taxon>
        <taxon>Bacillota</taxon>
        <taxon>Clostridia</taxon>
        <taxon>Peptostreptococcales</taxon>
        <taxon>Peptostreptococcaceae</taxon>
        <taxon>Tepidibacter</taxon>
    </lineage>
</organism>
<keyword evidence="3" id="KW-1185">Reference proteome</keyword>